<dbReference type="InterPro" id="IPR023298">
    <property type="entry name" value="ATPase_P-typ_TM_dom_sf"/>
</dbReference>
<dbReference type="Pfam" id="PF00702">
    <property type="entry name" value="Hydrolase"/>
    <property type="match status" value="1"/>
</dbReference>
<dbReference type="CDD" id="cd07552">
    <property type="entry name" value="P-type_ATPase_Cu-like"/>
    <property type="match status" value="1"/>
</dbReference>
<feature type="transmembrane region" description="Helical" evidence="13">
    <location>
        <begin position="320"/>
        <end position="340"/>
    </location>
</feature>
<dbReference type="InterPro" id="IPR044492">
    <property type="entry name" value="P_typ_ATPase_HD_dom"/>
</dbReference>
<feature type="transmembrane region" description="Helical" evidence="13">
    <location>
        <begin position="98"/>
        <end position="122"/>
    </location>
</feature>
<keyword evidence="12 13" id="KW-0472">Membrane</keyword>
<feature type="transmembrane region" description="Helical" evidence="13">
    <location>
        <begin position="68"/>
        <end position="86"/>
    </location>
</feature>
<dbReference type="SFLD" id="SFLDS00003">
    <property type="entry name" value="Haloacid_Dehalogenase"/>
    <property type="match status" value="1"/>
</dbReference>
<proteinExistence type="inferred from homology"/>
<dbReference type="PRINTS" id="PR00119">
    <property type="entry name" value="CATATPASE"/>
</dbReference>
<dbReference type="InterPro" id="IPR018303">
    <property type="entry name" value="ATPase_P-typ_P_site"/>
</dbReference>
<evidence type="ECO:0000313" key="18">
    <source>
        <dbReference type="EMBL" id="RDB83069.1"/>
    </source>
</evidence>
<reference evidence="19 20" key="1">
    <citation type="journal article" date="2018" name="Elife">
        <title>Discovery and characterization of a prevalent human gut bacterial enzyme sufficient for the inactivation of a family of plant toxins.</title>
        <authorList>
            <person name="Koppel N."/>
            <person name="Bisanz J.E."/>
            <person name="Pandelia M.E."/>
            <person name="Turnbaugh P.J."/>
            <person name="Balskus E.P."/>
        </authorList>
    </citation>
    <scope>NUCLEOTIDE SEQUENCE [LARGE SCALE GENOMIC DNA]</scope>
    <source>
        <strain evidence="18 20">FAA1-1-60AUCSF</strain>
        <strain evidence="17 19">MR1 #12</strain>
        <strain evidence="16 21">W1 BHI 6</strain>
    </source>
</reference>
<evidence type="ECO:0000256" key="14">
    <source>
        <dbReference type="SAM" id="MobiDB-lite"/>
    </source>
</evidence>
<dbReference type="InterPro" id="IPR059000">
    <property type="entry name" value="ATPase_P-type_domA"/>
</dbReference>
<keyword evidence="4 13" id="KW-0812">Transmembrane</keyword>
<evidence type="ECO:0000313" key="17">
    <source>
        <dbReference type="EMBL" id="RDB75408.1"/>
    </source>
</evidence>
<dbReference type="OMA" id="CGWLIEK"/>
<evidence type="ECO:0000313" key="21">
    <source>
        <dbReference type="Proteomes" id="UP000253970"/>
    </source>
</evidence>
<dbReference type="InterPro" id="IPR023299">
    <property type="entry name" value="ATPase_P-typ_cyto_dom_N"/>
</dbReference>
<keyword evidence="7" id="KW-0813">Transport</keyword>
<evidence type="ECO:0000256" key="2">
    <source>
        <dbReference type="ARBA" id="ARBA00006024"/>
    </source>
</evidence>
<dbReference type="InterPro" id="IPR023214">
    <property type="entry name" value="HAD_sf"/>
</dbReference>
<dbReference type="SUPFAM" id="SSF81653">
    <property type="entry name" value="Calcium ATPase, transduction domain A"/>
    <property type="match status" value="1"/>
</dbReference>
<dbReference type="GO" id="GO:0016887">
    <property type="term" value="F:ATP hydrolysis activity"/>
    <property type="evidence" value="ECO:0007669"/>
    <property type="project" value="InterPro"/>
</dbReference>
<evidence type="ECO:0000256" key="3">
    <source>
        <dbReference type="ARBA" id="ARBA00022475"/>
    </source>
</evidence>
<evidence type="ECO:0000256" key="8">
    <source>
        <dbReference type="ARBA" id="ARBA00022840"/>
    </source>
</evidence>
<dbReference type="PRINTS" id="PR00943">
    <property type="entry name" value="CUATPASE"/>
</dbReference>
<keyword evidence="5 13" id="KW-0479">Metal-binding</keyword>
<comment type="caution">
    <text evidence="18">The sequence shown here is derived from an EMBL/GenBank/DDBJ whole genome shotgun (WGS) entry which is preliminary data.</text>
</comment>
<dbReference type="Proteomes" id="UP000253857">
    <property type="component" value="Unassembled WGS sequence"/>
</dbReference>
<evidence type="ECO:0000256" key="6">
    <source>
        <dbReference type="ARBA" id="ARBA00022741"/>
    </source>
</evidence>
<keyword evidence="8 13" id="KW-0067">ATP-binding</keyword>
<dbReference type="InterPro" id="IPR027256">
    <property type="entry name" value="P-typ_ATPase_IB"/>
</dbReference>
<dbReference type="PANTHER" id="PTHR43520">
    <property type="entry name" value="ATP7, ISOFORM B"/>
    <property type="match status" value="1"/>
</dbReference>
<dbReference type="SFLD" id="SFLDG00002">
    <property type="entry name" value="C1.7:_P-type_atpase_like"/>
    <property type="match status" value="1"/>
</dbReference>
<evidence type="ECO:0000256" key="13">
    <source>
        <dbReference type="RuleBase" id="RU362081"/>
    </source>
</evidence>
<keyword evidence="3 13" id="KW-1003">Cell membrane</keyword>
<dbReference type="InterPro" id="IPR008250">
    <property type="entry name" value="ATPase_P-typ_transduc_dom_A_sf"/>
</dbReference>
<dbReference type="GO" id="GO:0005524">
    <property type="term" value="F:ATP binding"/>
    <property type="evidence" value="ECO:0007669"/>
    <property type="project" value="UniProtKB-UniRule"/>
</dbReference>
<feature type="transmembrane region" description="Helical" evidence="13">
    <location>
        <begin position="673"/>
        <end position="692"/>
    </location>
</feature>
<comment type="similarity">
    <text evidence="2 13">Belongs to the cation transport ATPase (P-type) (TC 3.A.3) family. Type IB subfamily.</text>
</comment>
<evidence type="ECO:0000313" key="20">
    <source>
        <dbReference type="Proteomes" id="UP000253857"/>
    </source>
</evidence>
<dbReference type="GO" id="GO:0043682">
    <property type="term" value="F:P-type divalent copper transporter activity"/>
    <property type="evidence" value="ECO:0007669"/>
    <property type="project" value="TreeGrafter"/>
</dbReference>
<feature type="transmembrane region" description="Helical" evidence="13">
    <location>
        <begin position="644"/>
        <end position="667"/>
    </location>
</feature>
<organism evidence="18 20">
    <name type="scientific">Eggerthella lenta</name>
    <name type="common">Eubacterium lentum</name>
    <dbReference type="NCBI Taxonomy" id="84112"/>
    <lineage>
        <taxon>Bacteria</taxon>
        <taxon>Bacillati</taxon>
        <taxon>Actinomycetota</taxon>
        <taxon>Coriobacteriia</taxon>
        <taxon>Eggerthellales</taxon>
        <taxon>Eggerthellaceae</taxon>
        <taxon>Eggerthella</taxon>
    </lineage>
</organism>
<feature type="domain" description="P-type ATPase A" evidence="15">
    <location>
        <begin position="168"/>
        <end position="269"/>
    </location>
</feature>
<evidence type="ECO:0000259" key="15">
    <source>
        <dbReference type="Pfam" id="PF00122"/>
    </source>
</evidence>
<feature type="transmembrane region" description="Helical" evidence="13">
    <location>
        <begin position="134"/>
        <end position="151"/>
    </location>
</feature>
<dbReference type="Gene3D" id="2.70.150.10">
    <property type="entry name" value="Calcium-transporting ATPase, cytoplasmic transduction domain A"/>
    <property type="match status" value="1"/>
</dbReference>
<dbReference type="NCBIfam" id="TIGR01494">
    <property type="entry name" value="ATPase_P-type"/>
    <property type="match status" value="2"/>
</dbReference>
<keyword evidence="7" id="KW-0187">Copper transport</keyword>
<keyword evidence="7" id="KW-0406">Ion transport</keyword>
<evidence type="ECO:0000256" key="10">
    <source>
        <dbReference type="ARBA" id="ARBA00022989"/>
    </source>
</evidence>
<keyword evidence="6 13" id="KW-0547">Nucleotide-binding</keyword>
<name>A0A369N3I0_EGGLN</name>
<dbReference type="EMBL" id="PPTX01000028">
    <property type="protein sequence ID" value="RDB75408.1"/>
    <property type="molecule type" value="Genomic_DNA"/>
</dbReference>
<dbReference type="GO" id="GO:0005507">
    <property type="term" value="F:copper ion binding"/>
    <property type="evidence" value="ECO:0007669"/>
    <property type="project" value="TreeGrafter"/>
</dbReference>
<keyword evidence="10 13" id="KW-1133">Transmembrane helix</keyword>
<dbReference type="AlphaFoldDB" id="A0A369N3I0"/>
<dbReference type="GO" id="GO:0005886">
    <property type="term" value="C:plasma membrane"/>
    <property type="evidence" value="ECO:0007669"/>
    <property type="project" value="UniProtKB-SubCell"/>
</dbReference>
<evidence type="ECO:0000313" key="19">
    <source>
        <dbReference type="Proteomes" id="UP000253752"/>
    </source>
</evidence>
<evidence type="ECO:0000256" key="7">
    <source>
        <dbReference type="ARBA" id="ARBA00022796"/>
    </source>
</evidence>
<dbReference type="PANTHER" id="PTHR43520:SF8">
    <property type="entry name" value="P-TYPE CU(+) TRANSPORTER"/>
    <property type="match status" value="1"/>
</dbReference>
<dbReference type="SUPFAM" id="SSF56784">
    <property type="entry name" value="HAD-like"/>
    <property type="match status" value="1"/>
</dbReference>
<dbReference type="NCBIfam" id="TIGR01525">
    <property type="entry name" value="ATPase-IB_hvy"/>
    <property type="match status" value="1"/>
</dbReference>
<evidence type="ECO:0000313" key="16">
    <source>
        <dbReference type="EMBL" id="RDB70615.1"/>
    </source>
</evidence>
<dbReference type="SFLD" id="SFLDF00027">
    <property type="entry name" value="p-type_atpase"/>
    <property type="match status" value="1"/>
</dbReference>
<dbReference type="Proteomes" id="UP000253752">
    <property type="component" value="Unassembled WGS sequence"/>
</dbReference>
<protein>
    <submittedName>
        <fullName evidence="18">Copper-translocating P-type ATPase</fullName>
    </submittedName>
</protein>
<dbReference type="Pfam" id="PF00122">
    <property type="entry name" value="E1-E2_ATPase"/>
    <property type="match status" value="1"/>
</dbReference>
<dbReference type="InterPro" id="IPR036412">
    <property type="entry name" value="HAD-like_sf"/>
</dbReference>
<evidence type="ECO:0000256" key="9">
    <source>
        <dbReference type="ARBA" id="ARBA00022967"/>
    </source>
</evidence>
<accession>A0A369N3I0</accession>
<dbReference type="GO" id="GO:0055070">
    <property type="term" value="P:copper ion homeostasis"/>
    <property type="evidence" value="ECO:0007669"/>
    <property type="project" value="TreeGrafter"/>
</dbReference>
<evidence type="ECO:0000256" key="5">
    <source>
        <dbReference type="ARBA" id="ARBA00022723"/>
    </source>
</evidence>
<evidence type="ECO:0000256" key="11">
    <source>
        <dbReference type="ARBA" id="ARBA00023008"/>
    </source>
</evidence>
<dbReference type="PROSITE" id="PS00154">
    <property type="entry name" value="ATPASE_E1_E2"/>
    <property type="match status" value="1"/>
</dbReference>
<evidence type="ECO:0000256" key="12">
    <source>
        <dbReference type="ARBA" id="ARBA00023136"/>
    </source>
</evidence>
<feature type="region of interest" description="Disordered" evidence="14">
    <location>
        <begin position="1"/>
        <end position="22"/>
    </location>
</feature>
<dbReference type="FunFam" id="2.70.150.10:FF:000020">
    <property type="entry name" value="Copper-exporting P-type ATPase A"/>
    <property type="match status" value="1"/>
</dbReference>
<dbReference type="NCBIfam" id="TIGR01511">
    <property type="entry name" value="ATPase-IB1_Cu"/>
    <property type="match status" value="1"/>
</dbReference>
<comment type="subcellular location">
    <subcellularLocation>
        <location evidence="1">Cell membrane</location>
        <topology evidence="1">Multi-pass membrane protein</topology>
    </subcellularLocation>
</comment>
<evidence type="ECO:0000256" key="1">
    <source>
        <dbReference type="ARBA" id="ARBA00004651"/>
    </source>
</evidence>
<dbReference type="Gene3D" id="3.40.50.1000">
    <property type="entry name" value="HAD superfamily/HAD-like"/>
    <property type="match status" value="1"/>
</dbReference>
<sequence length="695" mass="72974">MRYGSEVQTMGEPANRGRRSSSGGMMMHGVNLKRRFFVSLVLAVPILLLSSPMGLALPITLSFPGSDWLVAALATVLFVYGGWPFLRGAADEVRNRKPAMMTLVALGITTAYVYSMYAFAMGSVAHDGGMHMDFFWELATLIVIMLLGHWIEMRAVMGAGDALKEMAELLPAQAHVKQADGSFADVPLDEVQVGQTVMVEAGEKVPADGEVTDGSSSVNEALVTGEARAVEAHEGDTVFGGSQNGDGTLYVRVTGTGQSGYLAQVMQLVSQAQQEKSRAEVLSDKVARWLFYAAVSVGLVAFVAWLAVTGSVSDALTRMVTVFVIACPHALGLAIPLVAARSTSLGARNGLLVRRRRALEVAPRVNVVMMDKTGTLTEGDFRVAEVRAVGKRSAPAGDASDAPNVPGAPADDRALALIAGLEQSSSHPLAASIVAAAQQRGVQPAAVRDVQAVAGVGVKGVLENGSHALIANARYLDEQRIPYDRSAFDQLAGRGLTVSYLVIDGEVRGVVAQGDQIKPTAREAVRQLKARGIAPVMLTGDNEAAARAVAHTLGIDEFRAGLLPQDKVQLVQQRRDAGDVVMMVGDGINDAPALARADVGVAIGAGTDVAIDSADVVLVKSDPEDIVRLLDLGTNTTRKIKQNLWWGAGYNIVAIPLAAGVLAPVGILLSPAVGAVLMSLSTVIVAVNAMTLKNK</sequence>
<dbReference type="RefSeq" id="WP_015760041.1">
    <property type="nucleotide sequence ID" value="NZ_AP025575.1"/>
</dbReference>
<dbReference type="Proteomes" id="UP000253970">
    <property type="component" value="Unassembled WGS sequence"/>
</dbReference>
<feature type="transmembrane region" description="Helical" evidence="13">
    <location>
        <begin position="286"/>
        <end position="308"/>
    </location>
</feature>
<dbReference type="Gene3D" id="3.40.1110.10">
    <property type="entry name" value="Calcium-transporting ATPase, cytoplasmic domain N"/>
    <property type="match status" value="1"/>
</dbReference>
<dbReference type="InterPro" id="IPR001757">
    <property type="entry name" value="P_typ_ATPase"/>
</dbReference>
<dbReference type="EMBL" id="PPTU01000009">
    <property type="protein sequence ID" value="RDB70615.1"/>
    <property type="molecule type" value="Genomic_DNA"/>
</dbReference>
<evidence type="ECO:0000256" key="4">
    <source>
        <dbReference type="ARBA" id="ARBA00022692"/>
    </source>
</evidence>
<keyword evidence="9" id="KW-1278">Translocase</keyword>
<dbReference type="EMBL" id="PPTY01000027">
    <property type="protein sequence ID" value="RDB83069.1"/>
    <property type="molecule type" value="Genomic_DNA"/>
</dbReference>
<keyword evidence="11" id="KW-0186">Copper</keyword>
<dbReference type="SUPFAM" id="SSF81665">
    <property type="entry name" value="Calcium ATPase, transmembrane domain M"/>
    <property type="match status" value="1"/>
</dbReference>
<gene>
    <name evidence="18" type="ORF">C1871_12435</name>
    <name evidence="17" type="ORF">C1872_13985</name>
    <name evidence="16" type="ORF">C1875_07575</name>
</gene>